<organism evidence="2">
    <name type="scientific">uncultured bacterium</name>
    <name type="common">gcode 4</name>
    <dbReference type="NCBI Taxonomy" id="1234023"/>
    <lineage>
        <taxon>Bacteria</taxon>
        <taxon>environmental samples</taxon>
    </lineage>
</organism>
<feature type="non-terminal residue" evidence="2">
    <location>
        <position position="230"/>
    </location>
</feature>
<evidence type="ECO:0000313" key="2">
    <source>
        <dbReference type="EMBL" id="EKD29762.1"/>
    </source>
</evidence>
<reference evidence="2" key="1">
    <citation type="journal article" date="2012" name="Science">
        <title>Fermentation, hydrogen, and sulfur metabolism in multiple uncultivated bacterial phyla.</title>
        <authorList>
            <person name="Wrighton K.C."/>
            <person name="Thomas B.C."/>
            <person name="Sharon I."/>
            <person name="Miller C.S."/>
            <person name="Castelle C.J."/>
            <person name="VerBerkmoes N.C."/>
            <person name="Wilkins M.J."/>
            <person name="Hettich R.L."/>
            <person name="Lipton M.S."/>
            <person name="Williams K.H."/>
            <person name="Long P.E."/>
            <person name="Banfield J.F."/>
        </authorList>
    </citation>
    <scope>NUCLEOTIDE SEQUENCE [LARGE SCALE GENOMIC DNA]</scope>
</reference>
<dbReference type="EMBL" id="AMFJ01034282">
    <property type="protein sequence ID" value="EKD29762.1"/>
    <property type="molecule type" value="Genomic_DNA"/>
</dbReference>
<dbReference type="Gene3D" id="2.60.40.10">
    <property type="entry name" value="Immunoglobulins"/>
    <property type="match status" value="1"/>
</dbReference>
<keyword evidence="1" id="KW-0732">Signal</keyword>
<feature type="chain" id="PRO_5022747426" evidence="1">
    <location>
        <begin position="23"/>
        <end position="230"/>
    </location>
</feature>
<comment type="caution">
    <text evidence="2">The sequence shown here is derived from an EMBL/GenBank/DDBJ whole genome shotgun (WGS) entry which is preliminary data.</text>
</comment>
<proteinExistence type="predicted"/>
<evidence type="ECO:0000256" key="1">
    <source>
        <dbReference type="SAM" id="SignalP"/>
    </source>
</evidence>
<feature type="signal peptide" evidence="1">
    <location>
        <begin position="1"/>
        <end position="22"/>
    </location>
</feature>
<sequence>MKKILASILALVSVLPLSSLFAATATTTSAKADHFEVTIKSTARVGEAIDMTVKVLDKTGNVKKDYNGTIYVTVDNDTKATVPYADDGYTYKNADQGVMTFSKGLSFTKEGKMKVTIIDAEDDNLEGSAQVTVSNGAAETTTSTGTEAVTIISPDNNSEIPSDSIKVTGSTKKNSKVQIFLNGTKAGEVQTDETGKFVYEIKKLEQEQNILQAKLFDGTDKVIGQSDNVT</sequence>
<accession>K1XX19</accession>
<protein>
    <submittedName>
        <fullName evidence="2">Uncharacterized protein</fullName>
    </submittedName>
</protein>
<name>K1XX19_9BACT</name>
<gene>
    <name evidence="2" type="ORF">ACD_78C00282G0001</name>
</gene>
<dbReference type="InterPro" id="IPR013783">
    <property type="entry name" value="Ig-like_fold"/>
</dbReference>
<dbReference type="AlphaFoldDB" id="K1XX19"/>